<dbReference type="AlphaFoldDB" id="A0AAD6T9C8"/>
<gene>
    <name evidence="2" type="ORF">C8F04DRAFT_898607</name>
</gene>
<organism evidence="2 3">
    <name type="scientific">Mycena alexandri</name>
    <dbReference type="NCBI Taxonomy" id="1745969"/>
    <lineage>
        <taxon>Eukaryota</taxon>
        <taxon>Fungi</taxon>
        <taxon>Dikarya</taxon>
        <taxon>Basidiomycota</taxon>
        <taxon>Agaricomycotina</taxon>
        <taxon>Agaricomycetes</taxon>
        <taxon>Agaricomycetidae</taxon>
        <taxon>Agaricales</taxon>
        <taxon>Marasmiineae</taxon>
        <taxon>Mycenaceae</taxon>
        <taxon>Mycena</taxon>
    </lineage>
</organism>
<evidence type="ECO:0000313" key="2">
    <source>
        <dbReference type="EMBL" id="KAJ7041291.1"/>
    </source>
</evidence>
<feature type="region of interest" description="Disordered" evidence="1">
    <location>
        <begin position="77"/>
        <end position="108"/>
    </location>
</feature>
<proteinExistence type="predicted"/>
<name>A0AAD6T9C8_9AGAR</name>
<evidence type="ECO:0000313" key="3">
    <source>
        <dbReference type="Proteomes" id="UP001218188"/>
    </source>
</evidence>
<feature type="compositionally biased region" description="Basic and acidic residues" evidence="1">
    <location>
        <begin position="77"/>
        <end position="87"/>
    </location>
</feature>
<evidence type="ECO:0000256" key="1">
    <source>
        <dbReference type="SAM" id="MobiDB-lite"/>
    </source>
</evidence>
<reference evidence="2" key="1">
    <citation type="submission" date="2023-03" db="EMBL/GenBank/DDBJ databases">
        <title>Massive genome expansion in bonnet fungi (Mycena s.s.) driven by repeated elements and novel gene families across ecological guilds.</title>
        <authorList>
            <consortium name="Lawrence Berkeley National Laboratory"/>
            <person name="Harder C.B."/>
            <person name="Miyauchi S."/>
            <person name="Viragh M."/>
            <person name="Kuo A."/>
            <person name="Thoen E."/>
            <person name="Andreopoulos B."/>
            <person name="Lu D."/>
            <person name="Skrede I."/>
            <person name="Drula E."/>
            <person name="Henrissat B."/>
            <person name="Morin E."/>
            <person name="Kohler A."/>
            <person name="Barry K."/>
            <person name="LaButti K."/>
            <person name="Morin E."/>
            <person name="Salamov A."/>
            <person name="Lipzen A."/>
            <person name="Mereny Z."/>
            <person name="Hegedus B."/>
            <person name="Baldrian P."/>
            <person name="Stursova M."/>
            <person name="Weitz H."/>
            <person name="Taylor A."/>
            <person name="Grigoriev I.V."/>
            <person name="Nagy L.G."/>
            <person name="Martin F."/>
            <person name="Kauserud H."/>
        </authorList>
    </citation>
    <scope>NUCLEOTIDE SEQUENCE</scope>
    <source>
        <strain evidence="2">CBHHK200</strain>
    </source>
</reference>
<comment type="caution">
    <text evidence="2">The sequence shown here is derived from an EMBL/GenBank/DDBJ whole genome shotgun (WGS) entry which is preliminary data.</text>
</comment>
<protein>
    <submittedName>
        <fullName evidence="2">Uncharacterized protein</fullName>
    </submittedName>
</protein>
<feature type="compositionally biased region" description="Basic and acidic residues" evidence="1">
    <location>
        <begin position="98"/>
        <end position="108"/>
    </location>
</feature>
<sequence>MEYLHYEESIVLRYGVQLIGWTPGRVKDDKSPTGWIDGPIRNISDLSSSLPVLTTLRDALKSGDCKWVKLTQEERKERQRQWDEKVAAGKVVPRARKQRSDVGKKRKR</sequence>
<accession>A0AAD6T9C8</accession>
<dbReference type="EMBL" id="JARJCM010000018">
    <property type="protein sequence ID" value="KAJ7041291.1"/>
    <property type="molecule type" value="Genomic_DNA"/>
</dbReference>
<keyword evidence="3" id="KW-1185">Reference proteome</keyword>
<feature type="non-terminal residue" evidence="2">
    <location>
        <position position="108"/>
    </location>
</feature>
<dbReference type="Proteomes" id="UP001218188">
    <property type="component" value="Unassembled WGS sequence"/>
</dbReference>